<name>A0A369VTV3_9SPHN</name>
<comment type="caution">
    <text evidence="3">The sequence shown here is derived from an EMBL/GenBank/DDBJ whole genome shotgun (WGS) entry which is preliminary data.</text>
</comment>
<accession>A0A369VTV3</accession>
<dbReference type="InterPro" id="IPR036680">
    <property type="entry name" value="SPOR-like_sf"/>
</dbReference>
<feature type="region of interest" description="Disordered" evidence="1">
    <location>
        <begin position="167"/>
        <end position="201"/>
    </location>
</feature>
<feature type="region of interest" description="Disordered" evidence="1">
    <location>
        <begin position="25"/>
        <end position="50"/>
    </location>
</feature>
<feature type="compositionally biased region" description="Low complexity" evidence="1">
    <location>
        <begin position="167"/>
        <end position="181"/>
    </location>
</feature>
<proteinExistence type="predicted"/>
<dbReference type="GO" id="GO:0042834">
    <property type="term" value="F:peptidoglycan binding"/>
    <property type="evidence" value="ECO:0007669"/>
    <property type="project" value="InterPro"/>
</dbReference>
<keyword evidence="4" id="KW-1185">Reference proteome</keyword>
<organism evidence="3 4">
    <name type="scientific">Sphingomonas aracearum</name>
    <dbReference type="NCBI Taxonomy" id="2283317"/>
    <lineage>
        <taxon>Bacteria</taxon>
        <taxon>Pseudomonadati</taxon>
        <taxon>Pseudomonadota</taxon>
        <taxon>Alphaproteobacteria</taxon>
        <taxon>Sphingomonadales</taxon>
        <taxon>Sphingomonadaceae</taxon>
        <taxon>Sphingomonas</taxon>
    </lineage>
</organism>
<sequence length="277" mass="26898">MPSSADLLLVAAALMQAGAPSPVPGSAGLVAPPADLPQGEGPRGTSGQQRADRVGYAAVGGGAGLQVATNDLPPGSIAEVTELGTGTIALAQVVPGAADGGVVALLSPALASALLAEGPRVPVRVRRAVAAPAELAALAAGQAGSARMPAPAVLLTALRRRLPAVAAPATSARASPVPRAAGGNRSAPPGPSANPLPASRARAVGRPVSSGWFVQVAALSDAGRAQALAAGEHGRVVSGGGLHRVRLGPFASQTAAQSARDAAVRRGYAGAQIVHVD</sequence>
<protein>
    <submittedName>
        <fullName evidence="3">SPOR domain-containing protein</fullName>
    </submittedName>
</protein>
<dbReference type="EMBL" id="QQNB01000002">
    <property type="protein sequence ID" value="RDE05065.1"/>
    <property type="molecule type" value="Genomic_DNA"/>
</dbReference>
<dbReference type="AlphaFoldDB" id="A0A369VTV3"/>
<dbReference type="Gene3D" id="3.30.70.1070">
    <property type="entry name" value="Sporulation related repeat"/>
    <property type="match status" value="1"/>
</dbReference>
<evidence type="ECO:0000313" key="4">
    <source>
        <dbReference type="Proteomes" id="UP000253918"/>
    </source>
</evidence>
<feature type="domain" description="SPOR" evidence="2">
    <location>
        <begin position="209"/>
        <end position="272"/>
    </location>
</feature>
<dbReference type="OrthoDB" id="9779128at2"/>
<dbReference type="SUPFAM" id="SSF110997">
    <property type="entry name" value="Sporulation related repeat"/>
    <property type="match status" value="1"/>
</dbReference>
<reference evidence="3 4" key="1">
    <citation type="submission" date="2018-07" db="EMBL/GenBank/DDBJ databases">
        <title>a novel species of Sphingomonas isolated from the rhizosphere soil of Araceae plant.</title>
        <authorList>
            <person name="Zhiyong W."/>
            <person name="Qinglan Z."/>
            <person name="Zhiwei F."/>
            <person name="Ding X."/>
            <person name="Gejiao W."/>
            <person name="Shixue Z."/>
        </authorList>
    </citation>
    <scope>NUCLEOTIDE SEQUENCE [LARGE SCALE GENOMIC DNA]</scope>
    <source>
        <strain evidence="3 4">WZY 27</strain>
    </source>
</reference>
<evidence type="ECO:0000256" key="1">
    <source>
        <dbReference type="SAM" id="MobiDB-lite"/>
    </source>
</evidence>
<dbReference type="InterPro" id="IPR007730">
    <property type="entry name" value="SPOR-like_dom"/>
</dbReference>
<evidence type="ECO:0000313" key="3">
    <source>
        <dbReference type="EMBL" id="RDE05065.1"/>
    </source>
</evidence>
<gene>
    <name evidence="3" type="ORF">DVW87_07165</name>
</gene>
<evidence type="ECO:0000259" key="2">
    <source>
        <dbReference type="Pfam" id="PF05036"/>
    </source>
</evidence>
<dbReference type="Proteomes" id="UP000253918">
    <property type="component" value="Unassembled WGS sequence"/>
</dbReference>
<dbReference type="Pfam" id="PF05036">
    <property type="entry name" value="SPOR"/>
    <property type="match status" value="1"/>
</dbReference>
<dbReference type="RefSeq" id="WP_114687136.1">
    <property type="nucleotide sequence ID" value="NZ_QQNB01000002.1"/>
</dbReference>